<proteinExistence type="predicted"/>
<dbReference type="RefSeq" id="WP_010922478.1">
    <property type="nucleotide sequence ID" value="NC_004070.1"/>
</dbReference>
<dbReference type="Proteomes" id="UP000000564">
    <property type="component" value="Chromosome"/>
</dbReference>
<accession>A0A0H2UV78</accession>
<evidence type="ECO:0000313" key="1">
    <source>
        <dbReference type="EMBL" id="AAM79748.1"/>
    </source>
</evidence>
<gene>
    <name evidence="1" type="primary">xis</name>
    <name evidence="1" type="ordered locus">SpyM3_1141</name>
</gene>
<dbReference type="HOGENOM" id="CLU_181392_0_0_9"/>
<sequence>MPKAEITYRAVDVNETASHGDYKHLIQQWEGLTVATAKQWATEMRDHPDFKQFVLNPTHRIVFIDYKGFKLFVQWKSRNRYKTKKETLPEMLENIKFEKRVGV</sequence>
<dbReference type="AlphaFoldDB" id="A0A0H2UV78"/>
<reference evidence="1 2" key="1">
    <citation type="journal article" date="2002" name="Proc. Natl. Acad. Sci. U.S.A.">
        <title>Genome sequence of a serotype M3 strain of group A Streptococcus: phage-encoded toxins, the high-virulence phenotype, and clone emergence.</title>
        <authorList>
            <person name="Beres S.B."/>
            <person name="Sylva G.L."/>
            <person name="Barbian K.D."/>
            <person name="Lei B."/>
            <person name="Hoff J.S."/>
            <person name="Mammarella N.D."/>
            <person name="Liu M.Y."/>
            <person name="Smoot J.C."/>
            <person name="Porcella S.F."/>
            <person name="Parkins L.D."/>
            <person name="Campbell D.S."/>
            <person name="Smith T.M."/>
            <person name="McCormick J.K."/>
            <person name="Leung D.Y."/>
            <person name="Schlievert P.M."/>
            <person name="Musser J.M."/>
        </authorList>
    </citation>
    <scope>NUCLEOTIDE SEQUENCE [LARGE SCALE GENOMIC DNA]</scope>
    <source>
        <strain evidence="2">ATCC BAA-595 / MGAS315</strain>
    </source>
</reference>
<evidence type="ECO:0000313" key="2">
    <source>
        <dbReference type="Proteomes" id="UP000000564"/>
    </source>
</evidence>
<name>A0A0H2UV78_STRP3</name>
<protein>
    <submittedName>
        <fullName evidence="1">Putative excisionase-phage-associated</fullName>
    </submittedName>
</protein>
<organism evidence="1 2">
    <name type="scientific">Streptococcus pyogenes serotype M3 (strain ATCC BAA-595 / MGAS315)</name>
    <dbReference type="NCBI Taxonomy" id="198466"/>
    <lineage>
        <taxon>Bacteria</taxon>
        <taxon>Bacillati</taxon>
        <taxon>Bacillota</taxon>
        <taxon>Bacilli</taxon>
        <taxon>Lactobacillales</taxon>
        <taxon>Streptococcaceae</taxon>
        <taxon>Streptococcus</taxon>
    </lineage>
</organism>
<dbReference type="EMBL" id="AE014074">
    <property type="protein sequence ID" value="AAM79748.1"/>
    <property type="molecule type" value="Genomic_DNA"/>
</dbReference>
<dbReference type="KEGG" id="spg:SpyM3_1141"/>